<dbReference type="AlphaFoldDB" id="A0A830GG21"/>
<dbReference type="EMBL" id="BMOQ01000015">
    <property type="protein sequence ID" value="GGN26906.1"/>
    <property type="molecule type" value="Genomic_DNA"/>
</dbReference>
<dbReference type="OrthoDB" id="270613at2157"/>
<organism evidence="2 3">
    <name type="scientific">Halarchaeum nitratireducens</name>
    <dbReference type="NCBI Taxonomy" id="489913"/>
    <lineage>
        <taxon>Archaea</taxon>
        <taxon>Methanobacteriati</taxon>
        <taxon>Methanobacteriota</taxon>
        <taxon>Stenosarchaea group</taxon>
        <taxon>Halobacteria</taxon>
        <taxon>Halobacteriales</taxon>
        <taxon>Halobacteriaceae</taxon>
    </lineage>
</organism>
<evidence type="ECO:0000313" key="2">
    <source>
        <dbReference type="EMBL" id="GGN26906.1"/>
    </source>
</evidence>
<keyword evidence="3" id="KW-1185">Reference proteome</keyword>
<gene>
    <name evidence="2" type="ORF">GCM10009021_31730</name>
</gene>
<name>A0A830GG21_9EURY</name>
<evidence type="ECO:0000259" key="1">
    <source>
        <dbReference type="Pfam" id="PF26457"/>
    </source>
</evidence>
<dbReference type="Pfam" id="PF26457">
    <property type="entry name" value="DUF8136"/>
    <property type="match status" value="1"/>
</dbReference>
<evidence type="ECO:0000313" key="3">
    <source>
        <dbReference type="Proteomes" id="UP000608850"/>
    </source>
</evidence>
<accession>A0A830GG21</accession>
<comment type="caution">
    <text evidence="2">The sequence shown here is derived from an EMBL/GenBank/DDBJ whole genome shotgun (WGS) entry which is preliminary data.</text>
</comment>
<feature type="domain" description="DUF8136" evidence="1">
    <location>
        <begin position="19"/>
        <end position="80"/>
    </location>
</feature>
<proteinExistence type="predicted"/>
<reference evidence="2 3" key="1">
    <citation type="journal article" date="2019" name="Int. J. Syst. Evol. Microbiol.">
        <title>The Global Catalogue of Microorganisms (GCM) 10K type strain sequencing project: providing services to taxonomists for standard genome sequencing and annotation.</title>
        <authorList>
            <consortium name="The Broad Institute Genomics Platform"/>
            <consortium name="The Broad Institute Genome Sequencing Center for Infectious Disease"/>
            <person name="Wu L."/>
            <person name="Ma J."/>
        </authorList>
    </citation>
    <scope>NUCLEOTIDE SEQUENCE [LARGE SCALE GENOMIC DNA]</scope>
    <source>
        <strain evidence="2 3">JCM 16331</strain>
    </source>
</reference>
<protein>
    <recommendedName>
        <fullName evidence="1">DUF8136 domain-containing protein</fullName>
    </recommendedName>
</protein>
<sequence>MSDNASADTRGYDVMLDTLDTAIKEAREKVESGRVYDAENEKVRIKWIRALAYAVNVRRQVTTDRDLEELSERLEQLENQEGR</sequence>
<dbReference type="InterPro" id="IPR058449">
    <property type="entry name" value="DUF8136"/>
</dbReference>
<dbReference type="Proteomes" id="UP000608850">
    <property type="component" value="Unassembled WGS sequence"/>
</dbReference>